<feature type="domain" description="Non-haem dioxygenase N-terminal" evidence="3">
    <location>
        <begin position="66"/>
        <end position="168"/>
    </location>
</feature>
<dbReference type="Gene3D" id="2.60.120.330">
    <property type="entry name" value="B-lactam Antibiotic, Isopenicillin N Synthase, Chain"/>
    <property type="match status" value="1"/>
</dbReference>
<organism evidence="4 5">
    <name type="scientific">Pseudomicrostroma glucosiphilum</name>
    <dbReference type="NCBI Taxonomy" id="1684307"/>
    <lineage>
        <taxon>Eukaryota</taxon>
        <taxon>Fungi</taxon>
        <taxon>Dikarya</taxon>
        <taxon>Basidiomycota</taxon>
        <taxon>Ustilaginomycotina</taxon>
        <taxon>Exobasidiomycetes</taxon>
        <taxon>Microstromatales</taxon>
        <taxon>Microstromatales incertae sedis</taxon>
        <taxon>Pseudomicrostroma</taxon>
    </lineage>
</organism>
<dbReference type="SUPFAM" id="SSF51197">
    <property type="entry name" value="Clavaminate synthase-like"/>
    <property type="match status" value="1"/>
</dbReference>
<dbReference type="EMBL" id="KZ819326">
    <property type="protein sequence ID" value="PWN21061.1"/>
    <property type="molecule type" value="Genomic_DNA"/>
</dbReference>
<evidence type="ECO:0000313" key="4">
    <source>
        <dbReference type="EMBL" id="PWN21061.1"/>
    </source>
</evidence>
<dbReference type="RefSeq" id="XP_025348221.1">
    <property type="nucleotide sequence ID" value="XM_025494698.1"/>
</dbReference>
<evidence type="ECO:0000256" key="1">
    <source>
        <dbReference type="SAM" id="MobiDB-lite"/>
    </source>
</evidence>
<dbReference type="InterPro" id="IPR044861">
    <property type="entry name" value="IPNS-like_FE2OG_OXY"/>
</dbReference>
<protein>
    <submittedName>
        <fullName evidence="4">Clavaminate synthase-like protein</fullName>
    </submittedName>
</protein>
<dbReference type="InterPro" id="IPR050231">
    <property type="entry name" value="Iron_ascorbate_oxido_reductase"/>
</dbReference>
<sequence length="441" mass="49684">MPVLLDLPVVCLLPRALPPNLLDCLPAGPAPFPHHHQSLHSDIDVPAWLPPKQTNADDLEWAPLHTLDLSRITGEDFTEVPEDVVKDVGQAFSRVGFIYCEGHGLSYGELLRQFAIGQYAFRNISEGDKAKYKAKILETGSFVGYKEAGHWKIGQVKDRIEQCNFGSTSFKPDVAARTFPADLQPLIPEILAFARFNHANIYRKILAVLSRVLKLPADFLWNLSLNPEEKGVDLLRYAMYHTPDKRDDEKLGGVRLQGHSDFNSVSILWSQPITSLEVLMPDDTWRLVKHKDNALVINLGDAMHFLSGSFFKPTIHRVVAPPKDQAHYTRLGVFYFALFNRDVSLKPLIEQSSVVREAYKDKSFWEQQIKEGKPIPTAGEWEQMRVKAYGQGAATKGEDGHEHETIAGHKVTHYNGLSVDQRKAAEQQRKSVDQRRPIAAN</sequence>
<dbReference type="Pfam" id="PF14226">
    <property type="entry name" value="DIOX_N"/>
    <property type="match status" value="1"/>
</dbReference>
<dbReference type="OrthoDB" id="406156at2759"/>
<evidence type="ECO:0000259" key="3">
    <source>
        <dbReference type="Pfam" id="PF14226"/>
    </source>
</evidence>
<feature type="region of interest" description="Disordered" evidence="1">
    <location>
        <begin position="412"/>
        <end position="441"/>
    </location>
</feature>
<feature type="domain" description="Isopenicillin N synthase-like Fe(2+) 2OG dioxygenase" evidence="2">
    <location>
        <begin position="237"/>
        <end position="325"/>
    </location>
</feature>
<dbReference type="GeneID" id="37016432"/>
<dbReference type="InterPro" id="IPR027443">
    <property type="entry name" value="IPNS-like_sf"/>
</dbReference>
<dbReference type="Pfam" id="PF03171">
    <property type="entry name" value="2OG-FeII_Oxy"/>
    <property type="match status" value="1"/>
</dbReference>
<evidence type="ECO:0000259" key="2">
    <source>
        <dbReference type="Pfam" id="PF03171"/>
    </source>
</evidence>
<keyword evidence="5" id="KW-1185">Reference proteome</keyword>
<proteinExistence type="predicted"/>
<dbReference type="Proteomes" id="UP000245942">
    <property type="component" value="Unassembled WGS sequence"/>
</dbReference>
<gene>
    <name evidence="4" type="ORF">BCV69DRAFT_307923</name>
</gene>
<evidence type="ECO:0000313" key="5">
    <source>
        <dbReference type="Proteomes" id="UP000245942"/>
    </source>
</evidence>
<reference evidence="4 5" key="1">
    <citation type="journal article" date="2018" name="Mol. Biol. Evol.">
        <title>Broad Genomic Sampling Reveals a Smut Pathogenic Ancestry of the Fungal Clade Ustilaginomycotina.</title>
        <authorList>
            <person name="Kijpornyongpan T."/>
            <person name="Mondo S.J."/>
            <person name="Barry K."/>
            <person name="Sandor L."/>
            <person name="Lee J."/>
            <person name="Lipzen A."/>
            <person name="Pangilinan J."/>
            <person name="LaButti K."/>
            <person name="Hainaut M."/>
            <person name="Henrissat B."/>
            <person name="Grigoriev I.V."/>
            <person name="Spatafora J.W."/>
            <person name="Aime M.C."/>
        </authorList>
    </citation>
    <scope>NUCLEOTIDE SEQUENCE [LARGE SCALE GENOMIC DNA]</scope>
    <source>
        <strain evidence="4 5">MCA 4718</strain>
    </source>
</reference>
<accession>A0A316U9B9</accession>
<feature type="compositionally biased region" description="Basic and acidic residues" evidence="1">
    <location>
        <begin position="420"/>
        <end position="441"/>
    </location>
</feature>
<dbReference type="PANTHER" id="PTHR47990">
    <property type="entry name" value="2-OXOGLUTARATE (2OG) AND FE(II)-DEPENDENT OXYGENASE SUPERFAMILY PROTEIN-RELATED"/>
    <property type="match status" value="1"/>
</dbReference>
<dbReference type="STRING" id="1684307.A0A316U9B9"/>
<dbReference type="AlphaFoldDB" id="A0A316U9B9"/>
<dbReference type="InterPro" id="IPR026992">
    <property type="entry name" value="DIOX_N"/>
</dbReference>
<name>A0A316U9B9_9BASI</name>
<dbReference type="PRINTS" id="PR00682">
    <property type="entry name" value="IPNSYNTHASE"/>
</dbReference>